<dbReference type="SUPFAM" id="SSF56399">
    <property type="entry name" value="ADP-ribosylation"/>
    <property type="match status" value="1"/>
</dbReference>
<dbReference type="GO" id="GO:0005576">
    <property type="term" value="C:extracellular region"/>
    <property type="evidence" value="ECO:0007669"/>
    <property type="project" value="InterPro"/>
</dbReference>
<dbReference type="Pfam" id="PF03496">
    <property type="entry name" value="ADPrib_exo_Tox"/>
    <property type="match status" value="1"/>
</dbReference>
<feature type="domain" description="ADP ribosyltransferase" evidence="1">
    <location>
        <begin position="231"/>
        <end position="370"/>
    </location>
</feature>
<protein>
    <submittedName>
        <fullName evidence="2">Minor capsid protein 2</fullName>
    </submittedName>
</protein>
<dbReference type="InterPro" id="IPR003540">
    <property type="entry name" value="ADP-ribosyltransferase"/>
</dbReference>
<dbReference type="EMBL" id="BK015148">
    <property type="protein sequence ID" value="DAD92902.1"/>
    <property type="molecule type" value="Genomic_DNA"/>
</dbReference>
<evidence type="ECO:0000259" key="1">
    <source>
        <dbReference type="Pfam" id="PF03496"/>
    </source>
</evidence>
<dbReference type="PROSITE" id="PS51996">
    <property type="entry name" value="TR_MART"/>
    <property type="match status" value="1"/>
</dbReference>
<dbReference type="Gene3D" id="3.90.176.10">
    <property type="entry name" value="Toxin ADP-ribosyltransferase, Chain A, domain 1"/>
    <property type="match status" value="1"/>
</dbReference>
<name>A0A8S5NDX3_9CAUD</name>
<organism evidence="2">
    <name type="scientific">Siphoviridae sp. ctxzZ3</name>
    <dbReference type="NCBI Taxonomy" id="2826523"/>
    <lineage>
        <taxon>Viruses</taxon>
        <taxon>Duplodnaviria</taxon>
        <taxon>Heunggongvirae</taxon>
        <taxon>Uroviricota</taxon>
        <taxon>Caudoviricetes</taxon>
    </lineage>
</organism>
<reference evidence="2" key="1">
    <citation type="journal article" date="2021" name="Proc. Natl. Acad. Sci. U.S.A.">
        <title>A Catalog of Tens of Thousands of Viruses from Human Metagenomes Reveals Hidden Associations with Chronic Diseases.</title>
        <authorList>
            <person name="Tisza M.J."/>
            <person name="Buck C.B."/>
        </authorList>
    </citation>
    <scope>NUCLEOTIDE SEQUENCE</scope>
    <source>
        <strain evidence="2">CtxzZ3</strain>
    </source>
</reference>
<evidence type="ECO:0000313" key="2">
    <source>
        <dbReference type="EMBL" id="DAD92902.1"/>
    </source>
</evidence>
<proteinExistence type="predicted"/>
<accession>A0A8S5NDX3</accession>
<dbReference type="InterPro" id="IPR057369">
    <property type="entry name" value="VG15"/>
</dbReference>
<sequence>MQISANDWQKYVSKLSAINTKAGELLQAYIDKHGLNDIESVITYAHALVTKYGEAGSELACQMYDALAEAQGAYVNPAEPATIANRHEVAGALLKTQGTLNMIPAIERLVKTAASDTMLKNAKRDNAEWAWVSHGDTCAFCMHLSSLGWMPASKAILRGEHAEHIHANCDCEFAIRFDGKSTVEGYSPQKFKKIFDNAEGNTLKDKINAIRREQSARNYQKIIYSNGHSVYLSKDEYRAINRYISSESYTLNEALRTQAQLSNEQKKMVSDLDSVIEKLPKFNGNVTRSLMFPDDESARKFISSLNSTDVVNFKQYISATTSSELYNEGGQVQIAFVNTKSCADLTPLNQGEMEVLFGRGAKFKLKECEEQFGKFWIVMEESKS</sequence>
<dbReference type="Pfam" id="PF25310">
    <property type="entry name" value="VG15"/>
    <property type="match status" value="1"/>
</dbReference>